<feature type="transmembrane region" description="Helical" evidence="1">
    <location>
        <begin position="100"/>
        <end position="116"/>
    </location>
</feature>
<keyword evidence="1" id="KW-1133">Transmembrane helix</keyword>
<feature type="transmembrane region" description="Helical" evidence="1">
    <location>
        <begin position="67"/>
        <end position="88"/>
    </location>
</feature>
<feature type="transmembrane region" description="Helical" evidence="1">
    <location>
        <begin position="128"/>
        <end position="146"/>
    </location>
</feature>
<proteinExistence type="predicted"/>
<accession>A0A562J4Z0</accession>
<feature type="transmembrane region" description="Helical" evidence="1">
    <location>
        <begin position="29"/>
        <end position="47"/>
    </location>
</feature>
<dbReference type="EMBL" id="VLKI01000032">
    <property type="protein sequence ID" value="TWH78246.1"/>
    <property type="molecule type" value="Genomic_DNA"/>
</dbReference>
<gene>
    <name evidence="2" type="ORF">IQ19_05383</name>
</gene>
<dbReference type="Proteomes" id="UP000318667">
    <property type="component" value="Unassembled WGS sequence"/>
</dbReference>
<dbReference type="InterPro" id="IPR048147">
    <property type="entry name" value="CBO0543-like"/>
</dbReference>
<evidence type="ECO:0000313" key="2">
    <source>
        <dbReference type="EMBL" id="TWH78246.1"/>
    </source>
</evidence>
<keyword evidence="1" id="KW-0812">Transmembrane</keyword>
<organism evidence="2 3">
    <name type="scientific">Cytobacillus oceanisediminis</name>
    <dbReference type="NCBI Taxonomy" id="665099"/>
    <lineage>
        <taxon>Bacteria</taxon>
        <taxon>Bacillati</taxon>
        <taxon>Bacillota</taxon>
        <taxon>Bacilli</taxon>
        <taxon>Bacillales</taxon>
        <taxon>Bacillaceae</taxon>
        <taxon>Cytobacillus</taxon>
    </lineage>
</organism>
<sequence length="178" mass="21437">MNGLNALYAFVWLFALWKWGDWRNWKSYYPTLLFFILGDFLYLYLLSDHYPMWRYNPQGIDEQVNLTNTHITFSIMAVKYPATILIFLHRFPKSSILKRTLYISGWVLLYTINEIIDIKLNLIKYSNGWSLKWSVFFNSVMFIILLIHHKRPVAAWTLSILFIFFLWNQFDVPSSVFR</sequence>
<dbReference type="RefSeq" id="WP_144546520.1">
    <property type="nucleotide sequence ID" value="NZ_CBCSDC010000050.1"/>
</dbReference>
<dbReference type="AlphaFoldDB" id="A0A562J4Z0"/>
<protein>
    <submittedName>
        <fullName evidence="2">Uncharacterized protein</fullName>
    </submittedName>
</protein>
<dbReference type="NCBIfam" id="NF041644">
    <property type="entry name" value="CBO0543_fam"/>
    <property type="match status" value="1"/>
</dbReference>
<evidence type="ECO:0000313" key="3">
    <source>
        <dbReference type="Proteomes" id="UP000318667"/>
    </source>
</evidence>
<feature type="transmembrane region" description="Helical" evidence="1">
    <location>
        <begin position="153"/>
        <end position="170"/>
    </location>
</feature>
<keyword evidence="3" id="KW-1185">Reference proteome</keyword>
<reference evidence="2 3" key="1">
    <citation type="journal article" date="2015" name="Stand. Genomic Sci.">
        <title>Genomic Encyclopedia of Bacterial and Archaeal Type Strains, Phase III: the genomes of soil and plant-associated and newly described type strains.</title>
        <authorList>
            <person name="Whitman W.B."/>
            <person name="Woyke T."/>
            <person name="Klenk H.P."/>
            <person name="Zhou Y."/>
            <person name="Lilburn T.G."/>
            <person name="Beck B.J."/>
            <person name="De Vos P."/>
            <person name="Vandamme P."/>
            <person name="Eisen J.A."/>
            <person name="Garrity G."/>
            <person name="Hugenholtz P."/>
            <person name="Kyrpides N.C."/>
        </authorList>
    </citation>
    <scope>NUCLEOTIDE SEQUENCE [LARGE SCALE GENOMIC DNA]</scope>
    <source>
        <strain evidence="2 3">CGMCC 1.10115</strain>
    </source>
</reference>
<keyword evidence="1" id="KW-0472">Membrane</keyword>
<comment type="caution">
    <text evidence="2">The sequence shown here is derived from an EMBL/GenBank/DDBJ whole genome shotgun (WGS) entry which is preliminary data.</text>
</comment>
<dbReference type="GeneID" id="65406447"/>
<name>A0A562J4Z0_9BACI</name>
<dbReference type="OrthoDB" id="1730091at2"/>
<evidence type="ECO:0000256" key="1">
    <source>
        <dbReference type="SAM" id="Phobius"/>
    </source>
</evidence>